<dbReference type="InterPro" id="IPR036047">
    <property type="entry name" value="F-box-like_dom_sf"/>
</dbReference>
<protein>
    <recommendedName>
        <fullName evidence="2">F-box domain-containing protein</fullName>
    </recommendedName>
</protein>
<gene>
    <name evidence="3" type="ORF">BCR37DRAFT_270077</name>
</gene>
<comment type="caution">
    <text evidence="3">The sequence shown here is derived from an EMBL/GenBank/DDBJ whole genome shotgun (WGS) entry which is preliminary data.</text>
</comment>
<sequence>MNWSAARSELVREANGWIGVSRCTASPEIKPSLAAAGTYPATRRGAIVCLALKMLLSLEDLPDELLIEICSNCTLHDMFALSMTSSRMRAISQELRKGLHCINELEEQSLWHNYSLNHYIVHDRMPGRIRTHAKHKPWHPSQNESGCPLESTALVS</sequence>
<accession>A0A1Y2FMN2</accession>
<dbReference type="InterPro" id="IPR001810">
    <property type="entry name" value="F-box_dom"/>
</dbReference>
<dbReference type="SUPFAM" id="SSF81383">
    <property type="entry name" value="F-box domain"/>
    <property type="match status" value="1"/>
</dbReference>
<reference evidence="3 4" key="1">
    <citation type="submission" date="2016-07" db="EMBL/GenBank/DDBJ databases">
        <title>Pervasive Adenine N6-methylation of Active Genes in Fungi.</title>
        <authorList>
            <consortium name="DOE Joint Genome Institute"/>
            <person name="Mondo S.J."/>
            <person name="Dannebaum R.O."/>
            <person name="Kuo R.C."/>
            <person name="Labutti K."/>
            <person name="Haridas S."/>
            <person name="Kuo A."/>
            <person name="Salamov A."/>
            <person name="Ahrendt S.R."/>
            <person name="Lipzen A."/>
            <person name="Sullivan W."/>
            <person name="Andreopoulos W.B."/>
            <person name="Clum A."/>
            <person name="Lindquist E."/>
            <person name="Daum C."/>
            <person name="Ramamoorthy G.K."/>
            <person name="Gryganskyi A."/>
            <person name="Culley D."/>
            <person name="Magnuson J.K."/>
            <person name="James T.Y."/>
            <person name="O'Malley M.A."/>
            <person name="Stajich J.E."/>
            <person name="Spatafora J.W."/>
            <person name="Visel A."/>
            <person name="Grigoriev I.V."/>
        </authorList>
    </citation>
    <scope>NUCLEOTIDE SEQUENCE [LARGE SCALE GENOMIC DNA]</scope>
    <source>
        <strain evidence="3 4">12-1054</strain>
    </source>
</reference>
<dbReference type="GeneID" id="63783370"/>
<evidence type="ECO:0000259" key="2">
    <source>
        <dbReference type="PROSITE" id="PS50181"/>
    </source>
</evidence>
<dbReference type="RefSeq" id="XP_040726504.1">
    <property type="nucleotide sequence ID" value="XM_040866771.1"/>
</dbReference>
<dbReference type="SMART" id="SM00256">
    <property type="entry name" value="FBOX"/>
    <property type="match status" value="1"/>
</dbReference>
<dbReference type="AlphaFoldDB" id="A0A1Y2FMN2"/>
<evidence type="ECO:0000313" key="4">
    <source>
        <dbReference type="Proteomes" id="UP000193685"/>
    </source>
</evidence>
<proteinExistence type="predicted"/>
<dbReference type="CDD" id="cd09917">
    <property type="entry name" value="F-box_SF"/>
    <property type="match status" value="1"/>
</dbReference>
<evidence type="ECO:0000256" key="1">
    <source>
        <dbReference type="SAM" id="MobiDB-lite"/>
    </source>
</evidence>
<feature type="domain" description="F-box" evidence="2">
    <location>
        <begin position="55"/>
        <end position="114"/>
    </location>
</feature>
<dbReference type="Pfam" id="PF00646">
    <property type="entry name" value="F-box"/>
    <property type="match status" value="1"/>
</dbReference>
<organism evidence="3 4">
    <name type="scientific">Protomyces lactucae-debilis</name>
    <dbReference type="NCBI Taxonomy" id="2754530"/>
    <lineage>
        <taxon>Eukaryota</taxon>
        <taxon>Fungi</taxon>
        <taxon>Dikarya</taxon>
        <taxon>Ascomycota</taxon>
        <taxon>Taphrinomycotina</taxon>
        <taxon>Taphrinomycetes</taxon>
        <taxon>Taphrinales</taxon>
        <taxon>Protomycetaceae</taxon>
        <taxon>Protomyces</taxon>
    </lineage>
</organism>
<evidence type="ECO:0000313" key="3">
    <source>
        <dbReference type="EMBL" id="ORY84486.1"/>
    </source>
</evidence>
<keyword evidence="4" id="KW-1185">Reference proteome</keyword>
<dbReference type="EMBL" id="MCFI01000006">
    <property type="protein sequence ID" value="ORY84486.1"/>
    <property type="molecule type" value="Genomic_DNA"/>
</dbReference>
<feature type="region of interest" description="Disordered" evidence="1">
    <location>
        <begin position="132"/>
        <end position="156"/>
    </location>
</feature>
<dbReference type="Proteomes" id="UP000193685">
    <property type="component" value="Unassembled WGS sequence"/>
</dbReference>
<name>A0A1Y2FMN2_PROLT</name>
<dbReference type="PROSITE" id="PS50181">
    <property type="entry name" value="FBOX"/>
    <property type="match status" value="1"/>
</dbReference>